<name>A0A5B7JCS3_PORTR</name>
<keyword evidence="2" id="KW-1185">Reference proteome</keyword>
<evidence type="ECO:0000313" key="1">
    <source>
        <dbReference type="EMBL" id="MPC94540.1"/>
    </source>
</evidence>
<comment type="caution">
    <text evidence="1">The sequence shown here is derived from an EMBL/GenBank/DDBJ whole genome shotgun (WGS) entry which is preliminary data.</text>
</comment>
<reference evidence="1 2" key="1">
    <citation type="submission" date="2019-05" db="EMBL/GenBank/DDBJ databases">
        <title>Another draft genome of Portunus trituberculatus and its Hox gene families provides insights of decapod evolution.</title>
        <authorList>
            <person name="Jeong J.-H."/>
            <person name="Song I."/>
            <person name="Kim S."/>
            <person name="Choi T."/>
            <person name="Kim D."/>
            <person name="Ryu S."/>
            <person name="Kim W."/>
        </authorList>
    </citation>
    <scope>NUCLEOTIDE SEQUENCE [LARGE SCALE GENOMIC DNA]</scope>
    <source>
        <tissue evidence="1">Muscle</tissue>
    </source>
</reference>
<sequence>MPPGFVVCAGVCDGVKCHVYGSECIMGYPMCTTACDKEWRVHEED</sequence>
<organism evidence="1 2">
    <name type="scientific">Portunus trituberculatus</name>
    <name type="common">Swimming crab</name>
    <name type="synonym">Neptunus trituberculatus</name>
    <dbReference type="NCBI Taxonomy" id="210409"/>
    <lineage>
        <taxon>Eukaryota</taxon>
        <taxon>Metazoa</taxon>
        <taxon>Ecdysozoa</taxon>
        <taxon>Arthropoda</taxon>
        <taxon>Crustacea</taxon>
        <taxon>Multicrustacea</taxon>
        <taxon>Malacostraca</taxon>
        <taxon>Eumalacostraca</taxon>
        <taxon>Eucarida</taxon>
        <taxon>Decapoda</taxon>
        <taxon>Pleocyemata</taxon>
        <taxon>Brachyura</taxon>
        <taxon>Eubrachyura</taxon>
        <taxon>Portunoidea</taxon>
        <taxon>Portunidae</taxon>
        <taxon>Portuninae</taxon>
        <taxon>Portunus</taxon>
    </lineage>
</organism>
<dbReference type="AlphaFoldDB" id="A0A5B7JCS3"/>
<proteinExistence type="predicted"/>
<evidence type="ECO:0000313" key="2">
    <source>
        <dbReference type="Proteomes" id="UP000324222"/>
    </source>
</evidence>
<gene>
    <name evidence="1" type="ORF">E2C01_089713</name>
</gene>
<dbReference type="Proteomes" id="UP000324222">
    <property type="component" value="Unassembled WGS sequence"/>
</dbReference>
<dbReference type="EMBL" id="VSRR010099018">
    <property type="protein sequence ID" value="MPC94540.1"/>
    <property type="molecule type" value="Genomic_DNA"/>
</dbReference>
<accession>A0A5B7JCS3</accession>
<protein>
    <submittedName>
        <fullName evidence="1">Uncharacterized protein</fullName>
    </submittedName>
</protein>